<keyword evidence="3" id="KW-1185">Reference proteome</keyword>
<dbReference type="Proteomes" id="UP000751190">
    <property type="component" value="Unassembled WGS sequence"/>
</dbReference>
<evidence type="ECO:0000313" key="3">
    <source>
        <dbReference type="Proteomes" id="UP000751190"/>
    </source>
</evidence>
<reference evidence="2" key="1">
    <citation type="submission" date="2021-05" db="EMBL/GenBank/DDBJ databases">
        <title>The genome of the haptophyte Pavlova lutheri (Diacronema luteri, Pavlovales) - a model for lipid biosynthesis in eukaryotic algae.</title>
        <authorList>
            <person name="Hulatt C.J."/>
            <person name="Posewitz M.C."/>
        </authorList>
    </citation>
    <scope>NUCLEOTIDE SEQUENCE</scope>
    <source>
        <strain evidence="2">NIVA-4/92</strain>
    </source>
</reference>
<evidence type="ECO:0000256" key="1">
    <source>
        <dbReference type="SAM" id="MobiDB-lite"/>
    </source>
</evidence>
<protein>
    <submittedName>
        <fullName evidence="2">Uncharacterized protein</fullName>
    </submittedName>
</protein>
<gene>
    <name evidence="2" type="ORF">KFE25_013637</name>
</gene>
<sequence>MPRVRETSADPLLTWASDVQRASAAKQYVRLDCLLRADVPICPARAPPDEAAAAGTDVMRAAVDTDALDQRTLSWRARRNQSPPRERSRAPASSALHAVERRELEAVWRAEHEAPLRERLLELDATLRQVRAALSSTAARAQVLGTLTGRCAEHVAAMRDLRRSWGAWRSRGFERRRRTRVEEICAFAREQVRIAADEAVREVRERRGLARRASAEPTSAPESCEPLARARGSAHAHCNGGGAVGAAASGGVSVAASAARLELHVVALEEALVEAGIEHGTQVSELQRQVTALSVDEELHRRQNAELQMQLRQCTR</sequence>
<evidence type="ECO:0000313" key="2">
    <source>
        <dbReference type="EMBL" id="KAG8468554.1"/>
    </source>
</evidence>
<feature type="region of interest" description="Disordered" evidence="1">
    <location>
        <begin position="72"/>
        <end position="95"/>
    </location>
</feature>
<organism evidence="2 3">
    <name type="scientific">Diacronema lutheri</name>
    <name type="common">Unicellular marine alga</name>
    <name type="synonym">Monochrysis lutheri</name>
    <dbReference type="NCBI Taxonomy" id="2081491"/>
    <lineage>
        <taxon>Eukaryota</taxon>
        <taxon>Haptista</taxon>
        <taxon>Haptophyta</taxon>
        <taxon>Pavlovophyceae</taxon>
        <taxon>Pavlovales</taxon>
        <taxon>Pavlovaceae</taxon>
        <taxon>Diacronema</taxon>
    </lineage>
</organism>
<proteinExistence type="predicted"/>
<accession>A0A8J5XQP1</accession>
<dbReference type="EMBL" id="JAGTXO010000004">
    <property type="protein sequence ID" value="KAG8468554.1"/>
    <property type="molecule type" value="Genomic_DNA"/>
</dbReference>
<comment type="caution">
    <text evidence="2">The sequence shown here is derived from an EMBL/GenBank/DDBJ whole genome shotgun (WGS) entry which is preliminary data.</text>
</comment>
<dbReference type="AlphaFoldDB" id="A0A8J5XQP1"/>
<name>A0A8J5XQP1_DIALT</name>